<feature type="region of interest" description="Disordered" evidence="1">
    <location>
        <begin position="46"/>
        <end position="76"/>
    </location>
</feature>
<gene>
    <name evidence="2" type="ORF">FHX34_105512</name>
</gene>
<evidence type="ECO:0000313" key="3">
    <source>
        <dbReference type="Proteomes" id="UP000320239"/>
    </source>
</evidence>
<accession>A0A561VM07</accession>
<protein>
    <submittedName>
        <fullName evidence="2">Uncharacterized protein</fullName>
    </submittedName>
</protein>
<reference evidence="2 3" key="1">
    <citation type="submission" date="2019-06" db="EMBL/GenBank/DDBJ databases">
        <title>Sequencing the genomes of 1000 actinobacteria strains.</title>
        <authorList>
            <person name="Klenk H.-P."/>
        </authorList>
    </citation>
    <scope>NUCLEOTIDE SEQUENCE [LARGE SCALE GENOMIC DNA]</scope>
    <source>
        <strain evidence="2 3">DSM 43866</strain>
    </source>
</reference>
<evidence type="ECO:0000256" key="1">
    <source>
        <dbReference type="SAM" id="MobiDB-lite"/>
    </source>
</evidence>
<evidence type="ECO:0000313" key="2">
    <source>
        <dbReference type="EMBL" id="TWG12645.1"/>
    </source>
</evidence>
<dbReference type="EMBL" id="VIWY01000005">
    <property type="protein sequence ID" value="TWG12645.1"/>
    <property type="molecule type" value="Genomic_DNA"/>
</dbReference>
<keyword evidence="3" id="KW-1185">Reference proteome</keyword>
<dbReference type="Proteomes" id="UP000320239">
    <property type="component" value="Unassembled WGS sequence"/>
</dbReference>
<sequence>MSPAGRAGCGPVPVGGGIARVVGMPDVERHMVTSTFDEGWQVPWHLSEAPSGDVPGRTPDSRAVPPDGAAGTWSAG</sequence>
<organism evidence="2 3">
    <name type="scientific">Actinoplanes teichomyceticus</name>
    <dbReference type="NCBI Taxonomy" id="1867"/>
    <lineage>
        <taxon>Bacteria</taxon>
        <taxon>Bacillati</taxon>
        <taxon>Actinomycetota</taxon>
        <taxon>Actinomycetes</taxon>
        <taxon>Micromonosporales</taxon>
        <taxon>Micromonosporaceae</taxon>
        <taxon>Actinoplanes</taxon>
    </lineage>
</organism>
<name>A0A561VM07_ACTTI</name>
<proteinExistence type="predicted"/>
<comment type="caution">
    <text evidence="2">The sequence shown here is derived from an EMBL/GenBank/DDBJ whole genome shotgun (WGS) entry which is preliminary data.</text>
</comment>
<dbReference type="AlphaFoldDB" id="A0A561VM07"/>